<keyword evidence="2" id="KW-0472">Membrane</keyword>
<evidence type="ECO:0000256" key="1">
    <source>
        <dbReference type="SAM" id="MobiDB-lite"/>
    </source>
</evidence>
<keyword evidence="2" id="KW-1133">Transmembrane helix</keyword>
<keyword evidence="4" id="KW-1185">Reference proteome</keyword>
<comment type="caution">
    <text evidence="3">The sequence shown here is derived from an EMBL/GenBank/DDBJ whole genome shotgun (WGS) entry which is preliminary data.</text>
</comment>
<gene>
    <name evidence="3" type="ORF">JOF28_001714</name>
</gene>
<dbReference type="RefSeq" id="WP_209705373.1">
    <property type="nucleotide sequence ID" value="NZ_JAFIDA010000001.1"/>
</dbReference>
<feature type="transmembrane region" description="Helical" evidence="2">
    <location>
        <begin position="21"/>
        <end position="39"/>
    </location>
</feature>
<reference evidence="3" key="1">
    <citation type="submission" date="2021-02" db="EMBL/GenBank/DDBJ databases">
        <title>Sequencing the genomes of 1000 actinobacteria strains.</title>
        <authorList>
            <person name="Klenk H.-P."/>
        </authorList>
    </citation>
    <scope>NUCLEOTIDE SEQUENCE</scope>
    <source>
        <strain evidence="3">DSM 22850</strain>
    </source>
</reference>
<dbReference type="EMBL" id="JAFIDA010000001">
    <property type="protein sequence ID" value="MBP1326482.1"/>
    <property type="molecule type" value="Genomic_DNA"/>
</dbReference>
<dbReference type="AlphaFoldDB" id="A0A940PM65"/>
<feature type="region of interest" description="Disordered" evidence="1">
    <location>
        <begin position="182"/>
        <end position="202"/>
    </location>
</feature>
<keyword evidence="2" id="KW-0812">Transmembrane</keyword>
<evidence type="ECO:0000256" key="2">
    <source>
        <dbReference type="SAM" id="Phobius"/>
    </source>
</evidence>
<sequence>MGEDTAARYTRPPSRSATKRGVWIGVALFAASLIVWVGGPLSAPLFPEEVMTNCTVQQSSASRRPRARVLSDCGSFRSKKTAVCTADPSLRVQLVAGTDYDFVVRGAHIPLVLSRTLASATVSENQPAPPDRGAKLRAAADALEELQRSNESNSAGPAEPPAEDPEDAEFRESIKRLEDQFSPETLRAFDYEQPPYSPECDASRRVMTTRGPQIMKPDRAAEVLRVPAGTTARDPLIPCDPNECRRFDIE</sequence>
<accession>A0A940PM65</accession>
<dbReference type="Proteomes" id="UP000675163">
    <property type="component" value="Unassembled WGS sequence"/>
</dbReference>
<protein>
    <submittedName>
        <fullName evidence="3">Uncharacterized protein</fullName>
    </submittedName>
</protein>
<feature type="region of interest" description="Disordered" evidence="1">
    <location>
        <begin position="145"/>
        <end position="169"/>
    </location>
</feature>
<organism evidence="3 4">
    <name type="scientific">Leucobacter exalbidus</name>
    <dbReference type="NCBI Taxonomy" id="662960"/>
    <lineage>
        <taxon>Bacteria</taxon>
        <taxon>Bacillati</taxon>
        <taxon>Actinomycetota</taxon>
        <taxon>Actinomycetes</taxon>
        <taxon>Micrococcales</taxon>
        <taxon>Microbacteriaceae</taxon>
        <taxon>Leucobacter</taxon>
    </lineage>
</organism>
<evidence type="ECO:0000313" key="3">
    <source>
        <dbReference type="EMBL" id="MBP1326482.1"/>
    </source>
</evidence>
<name>A0A940PM65_9MICO</name>
<proteinExistence type="predicted"/>
<evidence type="ECO:0000313" key="4">
    <source>
        <dbReference type="Proteomes" id="UP000675163"/>
    </source>
</evidence>